<reference evidence="2" key="1">
    <citation type="submission" date="2015-10" db="EMBL/GenBank/DDBJ databases">
        <title>Genome of Paenibacillus bovis sp. nov.</title>
        <authorList>
            <person name="Wu Z."/>
            <person name="Gao C."/>
            <person name="Liu Z."/>
            <person name="Zheng H."/>
        </authorList>
    </citation>
    <scope>NUCLEOTIDE SEQUENCE [LARGE SCALE GENOMIC DNA]</scope>
    <source>
        <strain evidence="2">BD3526</strain>
    </source>
</reference>
<evidence type="ECO:0000313" key="1">
    <source>
        <dbReference type="EMBL" id="ANF97860.1"/>
    </source>
</evidence>
<gene>
    <name evidence="1" type="ORF">AR543_18800</name>
</gene>
<dbReference type="RefSeq" id="WP_060535953.1">
    <property type="nucleotide sequence ID" value="NZ_CP013023.1"/>
</dbReference>
<accession>A0A172ZL42</accession>
<name>A0A172ZL42_9BACL</name>
<protein>
    <submittedName>
        <fullName evidence="1">Uncharacterized protein</fullName>
    </submittedName>
</protein>
<organism evidence="1 2">
    <name type="scientific">Paenibacillus bovis</name>
    <dbReference type="NCBI Taxonomy" id="1616788"/>
    <lineage>
        <taxon>Bacteria</taxon>
        <taxon>Bacillati</taxon>
        <taxon>Bacillota</taxon>
        <taxon>Bacilli</taxon>
        <taxon>Bacillales</taxon>
        <taxon>Paenibacillaceae</taxon>
        <taxon>Paenibacillus</taxon>
    </lineage>
</organism>
<keyword evidence="2" id="KW-1185">Reference proteome</keyword>
<sequence length="91" mass="10789">MVIEEFFNSLLRPGKYPLFTFTCGIFGCGSYYVEVIHKEENITWLTEQIPFKDQNVSTDKEFVFSRNHMLEVAEELRQKLDELQNIINHTK</sequence>
<dbReference type="EMBL" id="CP013023">
    <property type="protein sequence ID" value="ANF97860.1"/>
    <property type="molecule type" value="Genomic_DNA"/>
</dbReference>
<dbReference type="OrthoDB" id="2649985at2"/>
<dbReference type="Proteomes" id="UP000078148">
    <property type="component" value="Chromosome"/>
</dbReference>
<evidence type="ECO:0000313" key="2">
    <source>
        <dbReference type="Proteomes" id="UP000078148"/>
    </source>
</evidence>
<reference evidence="1 2" key="2">
    <citation type="journal article" date="2016" name="Int. J. Syst. Evol. Microbiol.">
        <title>Paenibacillus bovis sp. nov., isolated from raw yak (Bos grunniens) milk.</title>
        <authorList>
            <person name="Gao C."/>
            <person name="Han J."/>
            <person name="Liu Z."/>
            <person name="Xu X."/>
            <person name="Hang F."/>
            <person name="Wu Z."/>
        </authorList>
    </citation>
    <scope>NUCLEOTIDE SEQUENCE [LARGE SCALE GENOMIC DNA]</scope>
    <source>
        <strain evidence="1 2">BD3526</strain>
    </source>
</reference>
<proteinExistence type="predicted"/>
<dbReference type="KEGG" id="pbv:AR543_18800"/>
<dbReference type="AlphaFoldDB" id="A0A172ZL42"/>